<dbReference type="Proteomes" id="UP000030848">
    <property type="component" value="Unassembled WGS sequence"/>
</dbReference>
<protein>
    <recommendedName>
        <fullName evidence="4">DUF3558 domain-containing protein</fullName>
    </recommendedName>
</protein>
<sequence>MLTRAVSRRITACCVIALTLLAGCSGEDLAKANFERTTVKAEPGSGQGNVPSAPTDEQALSLPALRSVDPCGLLHDDVVGTFTPDSEGRNSDWGTCVRDFVDAGGKPVSIMLVLGSAGIFADQATTGVEGLPLIETSSDEKTCYSVAVTRRDPDMGISVLAQHEQGGGTPCESGYLVLQSVVKQLRENPPLLPPAEERSLREVDLCGVLEAEHLKAAFEEGDVSVRPGGLNSCQYVQDDIVVHVNARIGFPVSVVEGTEEIELTEEIPAVMRPGTTDTAECDVSWNHLGRSQSEAEVVSLNYYNYSESVDVAEACEKVTALAEGLVEALP</sequence>
<organism evidence="2 3">
    <name type="scientific">Saccharomonospora viridis</name>
    <dbReference type="NCBI Taxonomy" id="1852"/>
    <lineage>
        <taxon>Bacteria</taxon>
        <taxon>Bacillati</taxon>
        <taxon>Actinomycetota</taxon>
        <taxon>Actinomycetes</taxon>
        <taxon>Pseudonocardiales</taxon>
        <taxon>Pseudonocardiaceae</taxon>
        <taxon>Saccharomonospora</taxon>
    </lineage>
</organism>
<keyword evidence="1" id="KW-0732">Signal</keyword>
<feature type="chain" id="PRO_5038621813" description="DUF3558 domain-containing protein" evidence="1">
    <location>
        <begin position="31"/>
        <end position="330"/>
    </location>
</feature>
<evidence type="ECO:0000256" key="1">
    <source>
        <dbReference type="SAM" id="SignalP"/>
    </source>
</evidence>
<dbReference type="PROSITE" id="PS51257">
    <property type="entry name" value="PROKAR_LIPOPROTEIN"/>
    <property type="match status" value="1"/>
</dbReference>
<evidence type="ECO:0000313" key="3">
    <source>
        <dbReference type="Proteomes" id="UP000030848"/>
    </source>
</evidence>
<dbReference type="EMBL" id="JRZE01000001">
    <property type="protein sequence ID" value="KHF45884.1"/>
    <property type="molecule type" value="Genomic_DNA"/>
</dbReference>
<dbReference type="RefSeq" id="WP_231562748.1">
    <property type="nucleotide sequence ID" value="NZ_CALJZO010000045.1"/>
</dbReference>
<gene>
    <name evidence="2" type="ORF">MINT15_01850</name>
</gene>
<comment type="caution">
    <text evidence="2">The sequence shown here is derived from an EMBL/GenBank/DDBJ whole genome shotgun (WGS) entry which is preliminary data.</text>
</comment>
<dbReference type="AlphaFoldDB" id="A0A837DHR3"/>
<proteinExistence type="predicted"/>
<accession>A0A837DHR3</accession>
<reference evidence="2 3" key="1">
    <citation type="submission" date="2014-10" db="EMBL/GenBank/DDBJ databases">
        <title>Genome sequence of Micropolyspora internatus JCM3315.</title>
        <authorList>
            <person name="Shin S.-K."/>
            <person name="Yi H."/>
        </authorList>
    </citation>
    <scope>NUCLEOTIDE SEQUENCE [LARGE SCALE GENOMIC DNA]</scope>
    <source>
        <strain evidence="2 3">JCM 3315</strain>
    </source>
</reference>
<feature type="signal peptide" evidence="1">
    <location>
        <begin position="1"/>
        <end position="30"/>
    </location>
</feature>
<evidence type="ECO:0008006" key="4">
    <source>
        <dbReference type="Google" id="ProtNLM"/>
    </source>
</evidence>
<name>A0A837DHR3_9PSEU</name>
<evidence type="ECO:0000313" key="2">
    <source>
        <dbReference type="EMBL" id="KHF45884.1"/>
    </source>
</evidence>